<reference evidence="5" key="1">
    <citation type="journal article" date="2002" name="Science">
        <title>The draft genome of Ciona intestinalis: insights into chordate and vertebrate origins.</title>
        <authorList>
            <person name="Dehal P."/>
            <person name="Satou Y."/>
            <person name="Campbell R.K."/>
            <person name="Chapman J."/>
            <person name="Degnan B."/>
            <person name="De Tomaso A."/>
            <person name="Davidson B."/>
            <person name="Di Gregorio A."/>
            <person name="Gelpke M."/>
            <person name="Goodstein D.M."/>
            <person name="Harafuji N."/>
            <person name="Hastings K.E."/>
            <person name="Ho I."/>
            <person name="Hotta K."/>
            <person name="Huang W."/>
            <person name="Kawashima T."/>
            <person name="Lemaire P."/>
            <person name="Martinez D."/>
            <person name="Meinertzhagen I.A."/>
            <person name="Necula S."/>
            <person name="Nonaka M."/>
            <person name="Putnam N."/>
            <person name="Rash S."/>
            <person name="Saiga H."/>
            <person name="Satake M."/>
            <person name="Terry A."/>
            <person name="Yamada L."/>
            <person name="Wang H.G."/>
            <person name="Awazu S."/>
            <person name="Azumi K."/>
            <person name="Boore J."/>
            <person name="Branno M."/>
            <person name="Chin-Bow S."/>
            <person name="DeSantis R."/>
            <person name="Doyle S."/>
            <person name="Francino P."/>
            <person name="Keys D.N."/>
            <person name="Haga S."/>
            <person name="Hayashi H."/>
            <person name="Hino K."/>
            <person name="Imai K.S."/>
            <person name="Inaba K."/>
            <person name="Kano S."/>
            <person name="Kobayashi K."/>
            <person name="Kobayashi M."/>
            <person name="Lee B.I."/>
            <person name="Makabe K.W."/>
            <person name="Manohar C."/>
            <person name="Matassi G."/>
            <person name="Medina M."/>
            <person name="Mochizuki Y."/>
            <person name="Mount S."/>
            <person name="Morishita T."/>
            <person name="Miura S."/>
            <person name="Nakayama A."/>
            <person name="Nishizaka S."/>
            <person name="Nomoto H."/>
            <person name="Ohta F."/>
            <person name="Oishi K."/>
            <person name="Rigoutsos I."/>
            <person name="Sano M."/>
            <person name="Sasaki A."/>
            <person name="Sasakura Y."/>
            <person name="Shoguchi E."/>
            <person name="Shin-i T."/>
            <person name="Spagnuolo A."/>
            <person name="Stainier D."/>
            <person name="Suzuki M.M."/>
            <person name="Tassy O."/>
            <person name="Takatori N."/>
            <person name="Tokuoka M."/>
            <person name="Yagi K."/>
            <person name="Yoshizaki F."/>
            <person name="Wada S."/>
            <person name="Zhang C."/>
            <person name="Hyatt P.D."/>
            <person name="Larimer F."/>
            <person name="Detter C."/>
            <person name="Doggett N."/>
            <person name="Glavina T."/>
            <person name="Hawkins T."/>
            <person name="Richardson P."/>
            <person name="Lucas S."/>
            <person name="Kohara Y."/>
            <person name="Levine M."/>
            <person name="Satoh N."/>
            <person name="Rokhsar D.S."/>
        </authorList>
    </citation>
    <scope>NUCLEOTIDE SEQUENCE [LARGE SCALE GENOMIC DNA]</scope>
</reference>
<keyword evidence="1" id="KW-0433">Leucine-rich repeat</keyword>
<evidence type="ECO:0000259" key="3">
    <source>
        <dbReference type="PROSITE" id="PS50837"/>
    </source>
</evidence>
<dbReference type="STRING" id="7719.ENSCINP00000021190"/>
<dbReference type="Proteomes" id="UP000008144">
    <property type="component" value="Unassembled WGS sequence"/>
</dbReference>
<accession>F7BJI5</accession>
<evidence type="ECO:0000313" key="4">
    <source>
        <dbReference type="Ensembl" id="ENSCINP00000021190.3"/>
    </source>
</evidence>
<feature type="domain" description="NACHT" evidence="3">
    <location>
        <begin position="41"/>
        <end position="190"/>
    </location>
</feature>
<evidence type="ECO:0000313" key="5">
    <source>
        <dbReference type="Proteomes" id="UP000008144"/>
    </source>
</evidence>
<reference evidence="4" key="2">
    <citation type="submission" date="2025-08" db="UniProtKB">
        <authorList>
            <consortium name="Ensembl"/>
        </authorList>
    </citation>
    <scope>IDENTIFICATION</scope>
</reference>
<dbReference type="InterPro" id="IPR051261">
    <property type="entry name" value="NLR"/>
</dbReference>
<dbReference type="AlphaFoldDB" id="F7BJI5"/>
<keyword evidence="2" id="KW-0677">Repeat</keyword>
<dbReference type="Pfam" id="PF05729">
    <property type="entry name" value="NACHT"/>
    <property type="match status" value="1"/>
</dbReference>
<dbReference type="HOGENOM" id="CLU_1431052_0_0_1"/>
<dbReference type="InParanoid" id="F7BJI5"/>
<dbReference type="PROSITE" id="PS50837">
    <property type="entry name" value="NACHT"/>
    <property type="match status" value="1"/>
</dbReference>
<keyword evidence="5" id="KW-1185">Reference proteome</keyword>
<dbReference type="Ensembl" id="ENSCINT00000021190.3">
    <property type="protein sequence ID" value="ENSCINP00000021190.3"/>
    <property type="gene ID" value="ENSCING00000010713.3"/>
</dbReference>
<dbReference type="SUPFAM" id="SSF52540">
    <property type="entry name" value="P-loop containing nucleoside triphosphate hydrolases"/>
    <property type="match status" value="1"/>
</dbReference>
<dbReference type="InterPro" id="IPR007111">
    <property type="entry name" value="NACHT_NTPase"/>
</dbReference>
<protein>
    <recommendedName>
        <fullName evidence="3">NACHT domain-containing protein</fullName>
    </recommendedName>
</protein>
<organism evidence="4 5">
    <name type="scientific">Ciona intestinalis</name>
    <name type="common">Transparent sea squirt</name>
    <name type="synonym">Ascidia intestinalis</name>
    <dbReference type="NCBI Taxonomy" id="7719"/>
    <lineage>
        <taxon>Eukaryota</taxon>
        <taxon>Metazoa</taxon>
        <taxon>Chordata</taxon>
        <taxon>Tunicata</taxon>
        <taxon>Ascidiacea</taxon>
        <taxon>Phlebobranchia</taxon>
        <taxon>Cionidae</taxon>
        <taxon>Ciona</taxon>
    </lineage>
</organism>
<evidence type="ECO:0000256" key="2">
    <source>
        <dbReference type="ARBA" id="ARBA00022737"/>
    </source>
</evidence>
<dbReference type="Gene3D" id="3.40.50.300">
    <property type="entry name" value="P-loop containing nucleotide triphosphate hydrolases"/>
    <property type="match status" value="1"/>
</dbReference>
<reference evidence="4" key="3">
    <citation type="submission" date="2025-09" db="UniProtKB">
        <authorList>
            <consortium name="Ensembl"/>
        </authorList>
    </citation>
    <scope>IDENTIFICATION</scope>
</reference>
<sequence length="190" mass="21418">MNDGLPDILPTLREVPIYDGHSVGFDVTLPHIFTVKGKKIRHVMVVGAAGSGKTTLLAKFAKLSLEGKIDLMAQIQSVVYIPFMDFNSKEHFTFEQLLAEMYYPNHHKKKDEIFEHLNDNQEKVLFVFDGYDQSGLSIIETTCQSISVTTKASLSTVFCNLFKGHLFPKSYLLTSSREYAVLELPMVARP</sequence>
<dbReference type="PANTHER" id="PTHR24106">
    <property type="entry name" value="NACHT, LRR AND CARD DOMAINS-CONTAINING"/>
    <property type="match status" value="1"/>
</dbReference>
<proteinExistence type="predicted"/>
<name>F7BJI5_CIOIN</name>
<dbReference type="InterPro" id="IPR027417">
    <property type="entry name" value="P-loop_NTPase"/>
</dbReference>
<evidence type="ECO:0000256" key="1">
    <source>
        <dbReference type="ARBA" id="ARBA00022614"/>
    </source>
</evidence>